<dbReference type="Pfam" id="PF13640">
    <property type="entry name" value="2OG-FeII_Oxy_3"/>
    <property type="match status" value="1"/>
</dbReference>
<comment type="similarity">
    <text evidence="1">Belongs to the iron/ascorbate-dependent oxidoreductase family.</text>
</comment>
<protein>
    <recommendedName>
        <fullName evidence="2">Fe2OG dioxygenase domain-containing protein</fullName>
    </recommendedName>
</protein>
<comment type="caution">
    <text evidence="3">The sequence shown here is derived from an EMBL/GenBank/DDBJ whole genome shotgun (WGS) entry which is preliminary data.</text>
</comment>
<dbReference type="GO" id="GO:0046872">
    <property type="term" value="F:metal ion binding"/>
    <property type="evidence" value="ECO:0007669"/>
    <property type="project" value="UniProtKB-KW"/>
</dbReference>
<name>A0A9P5PK61_9AGAR</name>
<dbReference type="Gene3D" id="2.60.120.620">
    <property type="entry name" value="q2cbj1_9rhob like domain"/>
    <property type="match status" value="1"/>
</dbReference>
<gene>
    <name evidence="3" type="ORF">BDP27DRAFT_1231994</name>
</gene>
<keyword evidence="1" id="KW-0560">Oxidoreductase</keyword>
<organism evidence="3 4">
    <name type="scientific">Rhodocollybia butyracea</name>
    <dbReference type="NCBI Taxonomy" id="206335"/>
    <lineage>
        <taxon>Eukaryota</taxon>
        <taxon>Fungi</taxon>
        <taxon>Dikarya</taxon>
        <taxon>Basidiomycota</taxon>
        <taxon>Agaricomycotina</taxon>
        <taxon>Agaricomycetes</taxon>
        <taxon>Agaricomycetidae</taxon>
        <taxon>Agaricales</taxon>
        <taxon>Marasmiineae</taxon>
        <taxon>Omphalotaceae</taxon>
        <taxon>Rhodocollybia</taxon>
    </lineage>
</organism>
<dbReference type="Proteomes" id="UP000772434">
    <property type="component" value="Unassembled WGS sequence"/>
</dbReference>
<keyword evidence="1" id="KW-0408">Iron</keyword>
<dbReference type="GO" id="GO:0016491">
    <property type="term" value="F:oxidoreductase activity"/>
    <property type="evidence" value="ECO:0007669"/>
    <property type="project" value="UniProtKB-KW"/>
</dbReference>
<dbReference type="OrthoDB" id="27483at2759"/>
<accession>A0A9P5PK61</accession>
<dbReference type="PANTHER" id="PTHR33099:SF7">
    <property type="entry name" value="MYND-TYPE DOMAIN-CONTAINING PROTEIN"/>
    <property type="match status" value="1"/>
</dbReference>
<sequence length="401" mass="44624">MTPKITPAVKKIRAAVKQFSFTRGTCKVSSEFCTLYYRKSPDNVQAKSLNLANATKGQLASLISVCEAASFGRGTETVLDESYRKALKLDLSQFSTPLDLANTPILHMIQQDLVETDTTLRRRIRAEPYKLNIYDKGAFFKPHKDTPRAKNMFGSLVIMFPTPHKGGELILTQKDQSWTFDAAKALSKSTLTNPELAFVAFYSDVTHEVLPVTSGARITLTFNLYFENSTPSSVIPAVSDQFLTLKNAMTELLAERRIVDGSIRTLCFGLSHSYPVRRYEEPGYDVQELSRYLKGCDALLFRVCEDLQLAPSLEVFHKGEEEVGYLGQGLLDPPDGEVDCGLDELLEGEGMERLDPSEMLWVTTSSGRGMKADYAVYGNEAASLESVYGVICIVVHFEEED</sequence>
<dbReference type="AlphaFoldDB" id="A0A9P5PK61"/>
<evidence type="ECO:0000313" key="4">
    <source>
        <dbReference type="Proteomes" id="UP000772434"/>
    </source>
</evidence>
<evidence type="ECO:0000256" key="1">
    <source>
        <dbReference type="RuleBase" id="RU003682"/>
    </source>
</evidence>
<evidence type="ECO:0000259" key="2">
    <source>
        <dbReference type="PROSITE" id="PS51471"/>
    </source>
</evidence>
<keyword evidence="1" id="KW-0479">Metal-binding</keyword>
<evidence type="ECO:0000313" key="3">
    <source>
        <dbReference type="EMBL" id="KAF9063485.1"/>
    </source>
</evidence>
<dbReference type="InterPro" id="IPR005123">
    <property type="entry name" value="Oxoglu/Fe-dep_dioxygenase_dom"/>
</dbReference>
<dbReference type="EMBL" id="JADNRY010000145">
    <property type="protein sequence ID" value="KAF9063485.1"/>
    <property type="molecule type" value="Genomic_DNA"/>
</dbReference>
<dbReference type="PANTHER" id="PTHR33099">
    <property type="entry name" value="FE2OG DIOXYGENASE DOMAIN-CONTAINING PROTEIN"/>
    <property type="match status" value="1"/>
</dbReference>
<reference evidence="3" key="1">
    <citation type="submission" date="2020-11" db="EMBL/GenBank/DDBJ databases">
        <authorList>
            <consortium name="DOE Joint Genome Institute"/>
            <person name="Ahrendt S."/>
            <person name="Riley R."/>
            <person name="Andreopoulos W."/>
            <person name="Labutti K."/>
            <person name="Pangilinan J."/>
            <person name="Ruiz-Duenas F.J."/>
            <person name="Barrasa J.M."/>
            <person name="Sanchez-Garcia M."/>
            <person name="Camarero S."/>
            <person name="Miyauchi S."/>
            <person name="Serrano A."/>
            <person name="Linde D."/>
            <person name="Babiker R."/>
            <person name="Drula E."/>
            <person name="Ayuso-Fernandez I."/>
            <person name="Pacheco R."/>
            <person name="Padilla G."/>
            <person name="Ferreira P."/>
            <person name="Barriuso J."/>
            <person name="Kellner H."/>
            <person name="Castanera R."/>
            <person name="Alfaro M."/>
            <person name="Ramirez L."/>
            <person name="Pisabarro A.G."/>
            <person name="Kuo A."/>
            <person name="Tritt A."/>
            <person name="Lipzen A."/>
            <person name="He G."/>
            <person name="Yan M."/>
            <person name="Ng V."/>
            <person name="Cullen D."/>
            <person name="Martin F."/>
            <person name="Rosso M.-N."/>
            <person name="Henrissat B."/>
            <person name="Hibbett D."/>
            <person name="Martinez A.T."/>
            <person name="Grigoriev I.V."/>
        </authorList>
    </citation>
    <scope>NUCLEOTIDE SEQUENCE</scope>
    <source>
        <strain evidence="3">AH 40177</strain>
    </source>
</reference>
<dbReference type="InterPro" id="IPR044862">
    <property type="entry name" value="Pro_4_hyd_alph_FE2OG_OXY"/>
</dbReference>
<keyword evidence="4" id="KW-1185">Reference proteome</keyword>
<dbReference type="PROSITE" id="PS51471">
    <property type="entry name" value="FE2OG_OXY"/>
    <property type="match status" value="1"/>
</dbReference>
<proteinExistence type="inferred from homology"/>
<feature type="domain" description="Fe2OG dioxygenase" evidence="2">
    <location>
        <begin position="125"/>
        <end position="226"/>
    </location>
</feature>